<evidence type="ECO:0000313" key="1">
    <source>
        <dbReference type="EMBL" id="MCQ4629331.1"/>
    </source>
</evidence>
<accession>A0ABT1R2F4</accession>
<comment type="caution">
    <text evidence="1">The sequence shown here is derived from an EMBL/GenBank/DDBJ whole genome shotgun (WGS) entry which is preliminary data.</text>
</comment>
<reference evidence="1" key="1">
    <citation type="submission" date="2021-07" db="EMBL/GenBank/DDBJ databases">
        <title>Shinella sp. nov., a novel member of the genus Shinella from water.</title>
        <authorList>
            <person name="Deng Y."/>
        </authorList>
    </citation>
    <scope>NUCLEOTIDE SEQUENCE</scope>
    <source>
        <strain evidence="1">CPCC 100929</strain>
    </source>
</reference>
<dbReference type="Proteomes" id="UP000996601">
    <property type="component" value="Unassembled WGS sequence"/>
</dbReference>
<proteinExistence type="predicted"/>
<keyword evidence="2" id="KW-1185">Reference proteome</keyword>
<gene>
    <name evidence="1" type="ORF">GB927_004730</name>
</gene>
<protein>
    <submittedName>
        <fullName evidence="1">Uncharacterized protein</fullName>
    </submittedName>
</protein>
<evidence type="ECO:0000313" key="2">
    <source>
        <dbReference type="Proteomes" id="UP000996601"/>
    </source>
</evidence>
<sequence length="72" mass="8335">MLKNRQPYGGKNGRLLASGQMSAGPIDWRRTMVVECGHILFRMRRFALAKNISRFFKKNRDSSLLKLPITVR</sequence>
<organism evidence="1 2">
    <name type="scientific">Shinella lacus</name>
    <dbReference type="NCBI Taxonomy" id="2654216"/>
    <lineage>
        <taxon>Bacteria</taxon>
        <taxon>Pseudomonadati</taxon>
        <taxon>Pseudomonadota</taxon>
        <taxon>Alphaproteobacteria</taxon>
        <taxon>Hyphomicrobiales</taxon>
        <taxon>Rhizobiaceae</taxon>
        <taxon>Shinella</taxon>
    </lineage>
</organism>
<dbReference type="EMBL" id="WHSB02000002">
    <property type="protein sequence ID" value="MCQ4629331.1"/>
    <property type="molecule type" value="Genomic_DNA"/>
</dbReference>
<name>A0ABT1R2F4_9HYPH</name>